<keyword evidence="3" id="KW-0227">DNA damage</keyword>
<dbReference type="FunFam" id="3.30.230.10:FF:000014">
    <property type="entry name" value="DNA mismatch repair protein Mlh1"/>
    <property type="match status" value="1"/>
</dbReference>
<dbReference type="InterPro" id="IPR038973">
    <property type="entry name" value="MutL/Mlh/Pms-like"/>
</dbReference>
<dbReference type="SUPFAM" id="SSF54211">
    <property type="entry name" value="Ribosomal protein S5 domain 2-like"/>
    <property type="match status" value="1"/>
</dbReference>
<dbReference type="OrthoDB" id="10263226at2759"/>
<evidence type="ECO:0000313" key="8">
    <source>
        <dbReference type="EMBL" id="PPQ73443.1"/>
    </source>
</evidence>
<dbReference type="InterPro" id="IPR002099">
    <property type="entry name" value="MutL/Mlh/PMS"/>
</dbReference>
<feature type="region of interest" description="Disordered" evidence="6">
    <location>
        <begin position="380"/>
        <end position="487"/>
    </location>
</feature>
<evidence type="ECO:0000313" key="9">
    <source>
        <dbReference type="Proteomes" id="UP000284706"/>
    </source>
</evidence>
<dbReference type="FunCoup" id="A0A409W4K7">
    <property type="interactions" value="351"/>
</dbReference>
<dbReference type="SUPFAM" id="SSF55874">
    <property type="entry name" value="ATPase domain of HSP90 chaperone/DNA topoisomerase II/histidine kinase"/>
    <property type="match status" value="1"/>
</dbReference>
<comment type="subcellular location">
    <subcellularLocation>
        <location evidence="1">Nucleus</location>
    </subcellularLocation>
</comment>
<dbReference type="AlphaFoldDB" id="A0A409W4K7"/>
<dbReference type="GO" id="GO:0032389">
    <property type="term" value="C:MutLalpha complex"/>
    <property type="evidence" value="ECO:0007669"/>
    <property type="project" value="TreeGrafter"/>
</dbReference>
<sequence>MEDGPASEPKPIRRLNETLINKIAAGEIIHRPASALKELLENSLDAGAISIKATVKEGGMKLLQIQDNGHGIRKSDLPILAERFTTSKLSTFSDLSRITTYGFRGEALASISHVAHLSVVTKTKADSCAWKATYVDGALVDPKTGQKTEPRPCAGNDGTTISIEDLFYNTPTRLSALRSTSEEYSRILDVMIKYAIHNPSVSFMCKKAGSPTPDLSTPSSSDTSTSIRLLYGHSIAKELIHSKVSSKGKGKQRDEDAMDEDEEPDGDSESWNAELYFTNANYQAKKMIFLLFINHRLVESPRMKRALEAAYQSVLPKGTSPFVYLSLLIDPRAVDVNVHPTKREVHFLNEEAIIEKIADSIQENLAKQSHSRSFEYQTLLTGPGGMLKDTDNILPQKRSRKEASDDERRGAEEREGPSSSKHGLETPGTASEAKRKAYPHQKVRTSLQDRTLDSMFRVTNQSQGEASSSKIPETPTPPVNTSSKSRDIKESQCYLTSVKNLRQSVVRAKHRQLTEILEKHIFVGIVDIHRCLSLVQCSTKLYLLNHDALAEEMFYQLGLRQFGDFSRIKLDPPPSLREMIQVAVDAEDDLESSTSLSRAEVINRIVKILMDRREMLSEYFSLNISEDGRVESIPLLLRDYIPNLDNLPSFLMRLGPQVDWMSEAECFETFLRELAYFYTPTPPIPLGPDVDEKEQYKAERWQIQHILFPAMRRYLVPPKSLLDRDVVQIANLPDLYKVFERC</sequence>
<dbReference type="GO" id="GO:0005524">
    <property type="term" value="F:ATP binding"/>
    <property type="evidence" value="ECO:0007669"/>
    <property type="project" value="InterPro"/>
</dbReference>
<dbReference type="CDD" id="cd16926">
    <property type="entry name" value="HATPase_MutL-MLH-PMS-like"/>
    <property type="match status" value="1"/>
</dbReference>
<dbReference type="EMBL" id="NHYE01005405">
    <property type="protein sequence ID" value="PPQ73443.1"/>
    <property type="molecule type" value="Genomic_DNA"/>
</dbReference>
<feature type="domain" description="DNA mismatch repair protein S5" evidence="7">
    <location>
        <begin position="227"/>
        <end position="366"/>
    </location>
</feature>
<dbReference type="InterPro" id="IPR014762">
    <property type="entry name" value="DNA_mismatch_repair_CS"/>
</dbReference>
<dbReference type="Pfam" id="PF01119">
    <property type="entry name" value="DNA_mis_repair"/>
    <property type="match status" value="1"/>
</dbReference>
<dbReference type="GO" id="GO:0016887">
    <property type="term" value="F:ATP hydrolysis activity"/>
    <property type="evidence" value="ECO:0007669"/>
    <property type="project" value="InterPro"/>
</dbReference>
<feature type="compositionally biased region" description="Basic and acidic residues" evidence="6">
    <location>
        <begin position="401"/>
        <end position="416"/>
    </location>
</feature>
<dbReference type="Proteomes" id="UP000284706">
    <property type="component" value="Unassembled WGS sequence"/>
</dbReference>
<feature type="region of interest" description="Disordered" evidence="6">
    <location>
        <begin position="242"/>
        <end position="270"/>
    </location>
</feature>
<evidence type="ECO:0000259" key="7">
    <source>
        <dbReference type="SMART" id="SM01340"/>
    </source>
</evidence>
<evidence type="ECO:0000256" key="6">
    <source>
        <dbReference type="SAM" id="MobiDB-lite"/>
    </source>
</evidence>
<dbReference type="Pfam" id="PF16413">
    <property type="entry name" value="Mlh1_C"/>
    <property type="match status" value="1"/>
</dbReference>
<dbReference type="PANTHER" id="PTHR10073">
    <property type="entry name" value="DNA MISMATCH REPAIR PROTEIN MLH, PMS, MUTL"/>
    <property type="match status" value="1"/>
</dbReference>
<keyword evidence="5" id="KW-0539">Nucleus</keyword>
<dbReference type="GO" id="GO:0030983">
    <property type="term" value="F:mismatched DNA binding"/>
    <property type="evidence" value="ECO:0007669"/>
    <property type="project" value="InterPro"/>
</dbReference>
<evidence type="ECO:0000256" key="2">
    <source>
        <dbReference type="ARBA" id="ARBA00006082"/>
    </source>
</evidence>
<dbReference type="Gene3D" id="3.30.230.10">
    <property type="match status" value="1"/>
</dbReference>
<gene>
    <name evidence="8" type="ORF">CVT26_015830</name>
</gene>
<dbReference type="GO" id="GO:0006298">
    <property type="term" value="P:mismatch repair"/>
    <property type="evidence" value="ECO:0007669"/>
    <property type="project" value="InterPro"/>
</dbReference>
<comment type="similarity">
    <text evidence="2">Belongs to the DNA mismatch repair MutL/HexB family.</text>
</comment>
<name>A0A409W4K7_9AGAR</name>
<dbReference type="InParanoid" id="A0A409W4K7"/>
<dbReference type="InterPro" id="IPR014721">
    <property type="entry name" value="Ribsml_uS5_D2-typ_fold_subgr"/>
</dbReference>
<dbReference type="InterPro" id="IPR032189">
    <property type="entry name" value="Mlh1_C"/>
</dbReference>
<proteinExistence type="inferred from homology"/>
<dbReference type="NCBIfam" id="TIGR00585">
    <property type="entry name" value="mutl"/>
    <property type="match status" value="1"/>
</dbReference>
<evidence type="ECO:0000256" key="4">
    <source>
        <dbReference type="ARBA" id="ARBA00023204"/>
    </source>
</evidence>
<dbReference type="InterPro" id="IPR013507">
    <property type="entry name" value="DNA_mismatch_S5_2-like"/>
</dbReference>
<keyword evidence="4" id="KW-0234">DNA repair</keyword>
<dbReference type="SMART" id="SM01340">
    <property type="entry name" value="DNA_mis_repair"/>
    <property type="match status" value="1"/>
</dbReference>
<evidence type="ECO:0000256" key="5">
    <source>
        <dbReference type="ARBA" id="ARBA00023242"/>
    </source>
</evidence>
<comment type="caution">
    <text evidence="8">The sequence shown here is derived from an EMBL/GenBank/DDBJ whole genome shotgun (WGS) entry which is preliminary data.</text>
</comment>
<protein>
    <recommendedName>
        <fullName evidence="7">DNA mismatch repair protein S5 domain-containing protein</fullName>
    </recommendedName>
</protein>
<dbReference type="GO" id="GO:0140664">
    <property type="term" value="F:ATP-dependent DNA damage sensor activity"/>
    <property type="evidence" value="ECO:0007669"/>
    <property type="project" value="InterPro"/>
</dbReference>
<dbReference type="PANTHER" id="PTHR10073:SF12">
    <property type="entry name" value="DNA MISMATCH REPAIR PROTEIN MLH1"/>
    <property type="match status" value="1"/>
</dbReference>
<keyword evidence="9" id="KW-1185">Reference proteome</keyword>
<reference evidence="8 9" key="1">
    <citation type="journal article" date="2018" name="Evol. Lett.">
        <title>Horizontal gene cluster transfer increased hallucinogenic mushroom diversity.</title>
        <authorList>
            <person name="Reynolds H.T."/>
            <person name="Vijayakumar V."/>
            <person name="Gluck-Thaler E."/>
            <person name="Korotkin H.B."/>
            <person name="Matheny P.B."/>
            <person name="Slot J.C."/>
        </authorList>
    </citation>
    <scope>NUCLEOTIDE SEQUENCE [LARGE SCALE GENOMIC DNA]</scope>
    <source>
        <strain evidence="8 9">SRW20</strain>
    </source>
</reference>
<accession>A0A409W4K7</accession>
<dbReference type="InterPro" id="IPR036890">
    <property type="entry name" value="HATPase_C_sf"/>
</dbReference>
<feature type="compositionally biased region" description="Acidic residues" evidence="6">
    <location>
        <begin position="256"/>
        <end position="268"/>
    </location>
</feature>
<dbReference type="STRING" id="231916.A0A409W4K7"/>
<dbReference type="PROSITE" id="PS00058">
    <property type="entry name" value="DNA_MISMATCH_REPAIR_1"/>
    <property type="match status" value="1"/>
</dbReference>
<evidence type="ECO:0000256" key="3">
    <source>
        <dbReference type="ARBA" id="ARBA00022763"/>
    </source>
</evidence>
<dbReference type="Pfam" id="PF13589">
    <property type="entry name" value="HATPase_c_3"/>
    <property type="match status" value="1"/>
</dbReference>
<dbReference type="FunFam" id="3.30.565.10:FF:000109">
    <property type="entry name" value="Related to MLH1-DNA mismatch repair protein"/>
    <property type="match status" value="1"/>
</dbReference>
<feature type="compositionally biased region" description="Polar residues" evidence="6">
    <location>
        <begin position="457"/>
        <end position="471"/>
    </location>
</feature>
<evidence type="ECO:0000256" key="1">
    <source>
        <dbReference type="ARBA" id="ARBA00004123"/>
    </source>
</evidence>
<organism evidence="8 9">
    <name type="scientific">Gymnopilus dilepis</name>
    <dbReference type="NCBI Taxonomy" id="231916"/>
    <lineage>
        <taxon>Eukaryota</taxon>
        <taxon>Fungi</taxon>
        <taxon>Dikarya</taxon>
        <taxon>Basidiomycota</taxon>
        <taxon>Agaricomycotina</taxon>
        <taxon>Agaricomycetes</taxon>
        <taxon>Agaricomycetidae</taxon>
        <taxon>Agaricales</taxon>
        <taxon>Agaricineae</taxon>
        <taxon>Hymenogastraceae</taxon>
        <taxon>Gymnopilus</taxon>
    </lineage>
</organism>
<dbReference type="InterPro" id="IPR020568">
    <property type="entry name" value="Ribosomal_Su5_D2-typ_SF"/>
</dbReference>
<dbReference type="GO" id="GO:0061982">
    <property type="term" value="P:meiosis I cell cycle process"/>
    <property type="evidence" value="ECO:0007669"/>
    <property type="project" value="UniProtKB-ARBA"/>
</dbReference>
<dbReference type="Gene3D" id="3.30.565.10">
    <property type="entry name" value="Histidine kinase-like ATPase, C-terminal domain"/>
    <property type="match status" value="1"/>
</dbReference>